<keyword evidence="4" id="KW-0812">Transmembrane</keyword>
<dbReference type="GeneID" id="117657117"/>
<feature type="active site" evidence="3">
    <location>
        <position position="381"/>
    </location>
</feature>
<feature type="active site" evidence="3">
    <location>
        <position position="227"/>
    </location>
</feature>
<keyword evidence="2" id="KW-0378">Hydrolase</keyword>
<evidence type="ECO:0000259" key="5">
    <source>
        <dbReference type="Pfam" id="PF07859"/>
    </source>
</evidence>
<dbReference type="GO" id="GO:0016020">
    <property type="term" value="C:membrane"/>
    <property type="evidence" value="ECO:0007669"/>
    <property type="project" value="InterPro"/>
</dbReference>
<proteinExistence type="inferred from homology"/>
<dbReference type="KEGG" id="pgut:117657117"/>
<comment type="similarity">
    <text evidence="1">Belongs to the 'GDXG' lipolytic enzyme family.</text>
</comment>
<sequence>MEYKLARLSRKKTSTSLVPKQPGLCLPMEAEVTLSQALWTLALQFSASVALLLLGWTFYYDFTRTQIPPGITQGAKLRLMNLAMSLVLRLALILEKLGVCHKYIIWRQLMNGIPPGRAPDLTIKEMLFEAVPVRVYWPRTAGVEPRRGLVWIHGGVGFFGSLRAYERFCRFIAWESTTVVVCIRFPLAPEHPYPAQQLSCYAAVSHFLKNAGDYGVDPQRVVLAGDSSGAGIIAAISQQLVMRTDLPRARGHVLLYPFLQALDFNLPSYQRNHSVPILFKKRVIRLGMLYLTGRNVNVDEIMGNAHVPQELRAKYRKWISAELIPEEFKVSPHEPFVPSPFSEDLYQVCKRVFEPTFSPLLMEDVILRRFPETFLLTCEYDIFRDDGLLYKKRLEDNGVPVTWCHLKDGFHGICLLTGLGPLEFPSTRKSTKSIIQFLERF</sequence>
<dbReference type="PIRSF" id="PIRSF037251">
    <property type="entry name" value="Arylacetamide_deacetylase"/>
    <property type="match status" value="1"/>
</dbReference>
<keyword evidence="4" id="KW-0472">Membrane</keyword>
<gene>
    <name evidence="7" type="primary">LOC117657117</name>
</gene>
<feature type="transmembrane region" description="Helical" evidence="4">
    <location>
        <begin position="37"/>
        <end position="59"/>
    </location>
</feature>
<dbReference type="Pfam" id="PF07859">
    <property type="entry name" value="Abhydrolase_3"/>
    <property type="match status" value="2"/>
</dbReference>
<dbReference type="InParanoid" id="A0A6P9ARP6"/>
<evidence type="ECO:0000313" key="7">
    <source>
        <dbReference type="RefSeq" id="XP_034261158.2"/>
    </source>
</evidence>
<evidence type="ECO:0000313" key="6">
    <source>
        <dbReference type="Proteomes" id="UP001652622"/>
    </source>
</evidence>
<name>A0A6P9ARP6_PANGU</name>
<evidence type="ECO:0000256" key="4">
    <source>
        <dbReference type="SAM" id="Phobius"/>
    </source>
</evidence>
<reference evidence="7" key="1">
    <citation type="submission" date="2025-08" db="UniProtKB">
        <authorList>
            <consortium name="RefSeq"/>
        </authorList>
    </citation>
    <scope>IDENTIFICATION</scope>
    <source>
        <tissue evidence="7">Blood</tissue>
    </source>
</reference>
<keyword evidence="6" id="KW-1185">Reference proteome</keyword>
<dbReference type="PANTHER" id="PTHR48081:SF32">
    <property type="entry name" value="ALPHA_BETA HYDROLASE FOLD-3 DOMAIN-CONTAINING PROTEIN"/>
    <property type="match status" value="1"/>
</dbReference>
<feature type="domain" description="Alpha/beta hydrolase fold-3" evidence="5">
    <location>
        <begin position="350"/>
        <end position="413"/>
    </location>
</feature>
<dbReference type="SUPFAM" id="SSF53474">
    <property type="entry name" value="alpha/beta-Hydrolases"/>
    <property type="match status" value="1"/>
</dbReference>
<dbReference type="PANTHER" id="PTHR48081">
    <property type="entry name" value="AB HYDROLASE SUPERFAMILY PROTEIN C4A8.06C"/>
    <property type="match status" value="1"/>
</dbReference>
<keyword evidence="4" id="KW-1133">Transmembrane helix</keyword>
<dbReference type="RefSeq" id="XP_034261158.2">
    <property type="nucleotide sequence ID" value="XM_034405267.2"/>
</dbReference>
<evidence type="ECO:0000256" key="1">
    <source>
        <dbReference type="ARBA" id="ARBA00010515"/>
    </source>
</evidence>
<dbReference type="InterPro" id="IPR013094">
    <property type="entry name" value="AB_hydrolase_3"/>
</dbReference>
<dbReference type="InterPro" id="IPR050300">
    <property type="entry name" value="GDXG_lipolytic_enzyme"/>
</dbReference>
<feature type="domain" description="Alpha/beta hydrolase fold-3" evidence="5">
    <location>
        <begin position="149"/>
        <end position="295"/>
    </location>
</feature>
<dbReference type="GO" id="GO:0052689">
    <property type="term" value="F:carboxylic ester hydrolase activity"/>
    <property type="evidence" value="ECO:0007669"/>
    <property type="project" value="InterPro"/>
</dbReference>
<dbReference type="Gene3D" id="3.40.50.1820">
    <property type="entry name" value="alpha/beta hydrolase"/>
    <property type="match status" value="1"/>
</dbReference>
<evidence type="ECO:0000256" key="3">
    <source>
        <dbReference type="PIRSR" id="PIRSR037251-1"/>
    </source>
</evidence>
<organism evidence="6 7">
    <name type="scientific">Pantherophis guttatus</name>
    <name type="common">Corn snake</name>
    <name type="synonym">Elaphe guttata</name>
    <dbReference type="NCBI Taxonomy" id="94885"/>
    <lineage>
        <taxon>Eukaryota</taxon>
        <taxon>Metazoa</taxon>
        <taxon>Chordata</taxon>
        <taxon>Craniata</taxon>
        <taxon>Vertebrata</taxon>
        <taxon>Euteleostomi</taxon>
        <taxon>Lepidosauria</taxon>
        <taxon>Squamata</taxon>
        <taxon>Bifurcata</taxon>
        <taxon>Unidentata</taxon>
        <taxon>Episquamata</taxon>
        <taxon>Toxicofera</taxon>
        <taxon>Serpentes</taxon>
        <taxon>Colubroidea</taxon>
        <taxon>Colubridae</taxon>
        <taxon>Colubrinae</taxon>
        <taxon>Pantherophis</taxon>
    </lineage>
</organism>
<dbReference type="InterPro" id="IPR029058">
    <property type="entry name" value="AB_hydrolase_fold"/>
</dbReference>
<accession>A0A6P9ARP6</accession>
<evidence type="ECO:0000256" key="2">
    <source>
        <dbReference type="ARBA" id="ARBA00022801"/>
    </source>
</evidence>
<dbReference type="AlphaFoldDB" id="A0A6P9ARP6"/>
<dbReference type="InterPro" id="IPR017157">
    <property type="entry name" value="Arylacetamide_deacetylase"/>
</dbReference>
<dbReference type="Proteomes" id="UP001652622">
    <property type="component" value="Unplaced"/>
</dbReference>
<protein>
    <submittedName>
        <fullName evidence="7">Arylacetamide deacetylase-like 4</fullName>
    </submittedName>
</protein>
<feature type="active site" evidence="3">
    <location>
        <position position="411"/>
    </location>
</feature>